<accession>A0A6J5S567</accession>
<gene>
    <name evidence="1" type="ORF">UFOVP1365_42</name>
</gene>
<name>A0A6J5S567_9CAUD</name>
<reference evidence="1" key="1">
    <citation type="submission" date="2020-05" db="EMBL/GenBank/DDBJ databases">
        <authorList>
            <person name="Chiriac C."/>
            <person name="Salcher M."/>
            <person name="Ghai R."/>
            <person name="Kavagutti S V."/>
        </authorList>
    </citation>
    <scope>NUCLEOTIDE SEQUENCE</scope>
</reference>
<organism evidence="1">
    <name type="scientific">uncultured Caudovirales phage</name>
    <dbReference type="NCBI Taxonomy" id="2100421"/>
    <lineage>
        <taxon>Viruses</taxon>
        <taxon>Duplodnaviria</taxon>
        <taxon>Heunggongvirae</taxon>
        <taxon>Uroviricota</taxon>
        <taxon>Caudoviricetes</taxon>
        <taxon>Peduoviridae</taxon>
        <taxon>Maltschvirus</taxon>
        <taxon>Maltschvirus maltsch</taxon>
    </lineage>
</organism>
<evidence type="ECO:0000313" key="1">
    <source>
        <dbReference type="EMBL" id="CAB4203051.1"/>
    </source>
</evidence>
<protein>
    <submittedName>
        <fullName evidence="1">Uncharacterized protein</fullName>
    </submittedName>
</protein>
<dbReference type="EMBL" id="LR797316">
    <property type="protein sequence ID" value="CAB4203051.1"/>
    <property type="molecule type" value="Genomic_DNA"/>
</dbReference>
<proteinExistence type="predicted"/>
<sequence length="79" mass="9039">MKTEQQNAVILNERIDQWVKDNNILLTATERRGLAELISNHADRLTAQRVSLNQSSFSEQGFRASYCTSPESAWWNNKG</sequence>